<evidence type="ECO:0000313" key="1">
    <source>
        <dbReference type="EMBL" id="KAF2677340.1"/>
    </source>
</evidence>
<dbReference type="AlphaFoldDB" id="A0A6G1IH25"/>
<name>A0A6G1IH25_9PLEO</name>
<keyword evidence="2" id="KW-1185">Reference proteome</keyword>
<reference evidence="1" key="1">
    <citation type="journal article" date="2020" name="Stud. Mycol.">
        <title>101 Dothideomycetes genomes: a test case for predicting lifestyles and emergence of pathogens.</title>
        <authorList>
            <person name="Haridas S."/>
            <person name="Albert R."/>
            <person name="Binder M."/>
            <person name="Bloem J."/>
            <person name="Labutti K."/>
            <person name="Salamov A."/>
            <person name="Andreopoulos B."/>
            <person name="Baker S."/>
            <person name="Barry K."/>
            <person name="Bills G."/>
            <person name="Bluhm B."/>
            <person name="Cannon C."/>
            <person name="Castanera R."/>
            <person name="Culley D."/>
            <person name="Daum C."/>
            <person name="Ezra D."/>
            <person name="Gonzalez J."/>
            <person name="Henrissat B."/>
            <person name="Kuo A."/>
            <person name="Liang C."/>
            <person name="Lipzen A."/>
            <person name="Lutzoni F."/>
            <person name="Magnuson J."/>
            <person name="Mondo S."/>
            <person name="Nolan M."/>
            <person name="Ohm R."/>
            <person name="Pangilinan J."/>
            <person name="Park H.-J."/>
            <person name="Ramirez L."/>
            <person name="Alfaro M."/>
            <person name="Sun H."/>
            <person name="Tritt A."/>
            <person name="Yoshinaga Y."/>
            <person name="Zwiers L.-H."/>
            <person name="Turgeon B."/>
            <person name="Goodwin S."/>
            <person name="Spatafora J."/>
            <person name="Crous P."/>
            <person name="Grigoriev I."/>
        </authorList>
    </citation>
    <scope>NUCLEOTIDE SEQUENCE</scope>
    <source>
        <strain evidence="1">CBS 122367</strain>
    </source>
</reference>
<organism evidence="1 2">
    <name type="scientific">Lentithecium fluviatile CBS 122367</name>
    <dbReference type="NCBI Taxonomy" id="1168545"/>
    <lineage>
        <taxon>Eukaryota</taxon>
        <taxon>Fungi</taxon>
        <taxon>Dikarya</taxon>
        <taxon>Ascomycota</taxon>
        <taxon>Pezizomycotina</taxon>
        <taxon>Dothideomycetes</taxon>
        <taxon>Pleosporomycetidae</taxon>
        <taxon>Pleosporales</taxon>
        <taxon>Massarineae</taxon>
        <taxon>Lentitheciaceae</taxon>
        <taxon>Lentithecium</taxon>
    </lineage>
</organism>
<accession>A0A6G1IH25</accession>
<proteinExistence type="predicted"/>
<dbReference type="OrthoDB" id="3796197at2759"/>
<gene>
    <name evidence="1" type="ORF">K458DRAFT_424008</name>
</gene>
<dbReference type="EMBL" id="MU005623">
    <property type="protein sequence ID" value="KAF2677340.1"/>
    <property type="molecule type" value="Genomic_DNA"/>
</dbReference>
<sequence>MTEGSKKDLSITQGSGAVANMLPPQKAVHCQSWAVSGRFDGDYTGKIEATLADGSKYLYNDAGSVTSVGWEKASSECIEMDLKDVPADAIVGETKRSVKTQVRGLGWFRL</sequence>
<dbReference type="Proteomes" id="UP000799291">
    <property type="component" value="Unassembled WGS sequence"/>
</dbReference>
<protein>
    <submittedName>
        <fullName evidence="1">Uncharacterized protein</fullName>
    </submittedName>
</protein>
<evidence type="ECO:0000313" key="2">
    <source>
        <dbReference type="Proteomes" id="UP000799291"/>
    </source>
</evidence>